<dbReference type="AlphaFoldDB" id="A0A6S7HAA6"/>
<keyword evidence="4" id="KW-0496">Mitochondrion</keyword>
<dbReference type="InterPro" id="IPR007741">
    <property type="entry name" value="Ribosomal_mL43/mS25/NADH_DH"/>
</dbReference>
<protein>
    <recommendedName>
        <fullName evidence="6">Large ribosomal subunit protein mL43</fullName>
    </recommendedName>
</protein>
<dbReference type="GO" id="GO:0003735">
    <property type="term" value="F:structural constituent of ribosome"/>
    <property type="evidence" value="ECO:0007669"/>
    <property type="project" value="InterPro"/>
</dbReference>
<dbReference type="Proteomes" id="UP001152795">
    <property type="component" value="Unassembled WGS sequence"/>
</dbReference>
<evidence type="ECO:0000256" key="5">
    <source>
        <dbReference type="ARBA" id="ARBA00023274"/>
    </source>
</evidence>
<comment type="subcellular location">
    <subcellularLocation>
        <location evidence="1">Mitochondrion</location>
    </subcellularLocation>
</comment>
<dbReference type="SUPFAM" id="SSF52833">
    <property type="entry name" value="Thioredoxin-like"/>
    <property type="match status" value="1"/>
</dbReference>
<dbReference type="Gene3D" id="3.40.30.10">
    <property type="entry name" value="Glutaredoxin"/>
    <property type="match status" value="1"/>
</dbReference>
<evidence type="ECO:0000256" key="6">
    <source>
        <dbReference type="ARBA" id="ARBA00035188"/>
    </source>
</evidence>
<dbReference type="PANTHER" id="PTHR21396">
    <property type="entry name" value="39S RIBOSOMAL PROTEIN L43"/>
    <property type="match status" value="1"/>
</dbReference>
<dbReference type="GO" id="GO:0032543">
    <property type="term" value="P:mitochondrial translation"/>
    <property type="evidence" value="ECO:0007669"/>
    <property type="project" value="InterPro"/>
</dbReference>
<organism evidence="7 8">
    <name type="scientific">Paramuricea clavata</name>
    <name type="common">Red gorgonian</name>
    <name type="synonym">Violescent sea-whip</name>
    <dbReference type="NCBI Taxonomy" id="317549"/>
    <lineage>
        <taxon>Eukaryota</taxon>
        <taxon>Metazoa</taxon>
        <taxon>Cnidaria</taxon>
        <taxon>Anthozoa</taxon>
        <taxon>Octocorallia</taxon>
        <taxon>Malacalcyonacea</taxon>
        <taxon>Plexauridae</taxon>
        <taxon>Paramuricea</taxon>
    </lineage>
</organism>
<dbReference type="OrthoDB" id="88at2759"/>
<name>A0A6S7HAA6_PARCT</name>
<keyword evidence="5" id="KW-0687">Ribonucleoprotein</keyword>
<sequence>MAASNSFGRYICHLKRLTFNFCPVGGSSRGMRDFVNKRVTLLTENYPNIAVYVTERPDRHPRIIANYLNGSSKVIPVKNSDVEDIQKWVDRLRSESGKKLEKNTRRWHTDNPSIQGTWTPFIHNSSCRLDIEEKAREKLGI</sequence>
<dbReference type="InterPro" id="IPR039927">
    <property type="entry name" value="Ribosomal_mL43"/>
</dbReference>
<dbReference type="Pfam" id="PF05047">
    <property type="entry name" value="L51_S25_CI-B8"/>
    <property type="match status" value="1"/>
</dbReference>
<keyword evidence="8" id="KW-1185">Reference proteome</keyword>
<evidence type="ECO:0000256" key="4">
    <source>
        <dbReference type="ARBA" id="ARBA00023128"/>
    </source>
</evidence>
<dbReference type="SMART" id="SM00916">
    <property type="entry name" value="L51_S25_CI-B8"/>
    <property type="match status" value="1"/>
</dbReference>
<evidence type="ECO:0000256" key="3">
    <source>
        <dbReference type="ARBA" id="ARBA00022980"/>
    </source>
</evidence>
<reference evidence="7" key="1">
    <citation type="submission" date="2020-04" db="EMBL/GenBank/DDBJ databases">
        <authorList>
            <person name="Alioto T."/>
            <person name="Alioto T."/>
            <person name="Gomez Garrido J."/>
        </authorList>
    </citation>
    <scope>NUCLEOTIDE SEQUENCE</scope>
    <source>
        <strain evidence="7">A484AB</strain>
    </source>
</reference>
<gene>
    <name evidence="7" type="ORF">PACLA_8A067593</name>
</gene>
<evidence type="ECO:0000313" key="8">
    <source>
        <dbReference type="Proteomes" id="UP001152795"/>
    </source>
</evidence>
<dbReference type="InterPro" id="IPR036249">
    <property type="entry name" value="Thioredoxin-like_sf"/>
</dbReference>
<proteinExistence type="inferred from homology"/>
<dbReference type="EMBL" id="CACRXK020004433">
    <property type="protein sequence ID" value="CAB4002725.1"/>
    <property type="molecule type" value="Genomic_DNA"/>
</dbReference>
<keyword evidence="3" id="KW-0689">Ribosomal protein</keyword>
<comment type="caution">
    <text evidence="7">The sequence shown here is derived from an EMBL/GenBank/DDBJ whole genome shotgun (WGS) entry which is preliminary data.</text>
</comment>
<dbReference type="GO" id="GO:0005762">
    <property type="term" value="C:mitochondrial large ribosomal subunit"/>
    <property type="evidence" value="ECO:0007669"/>
    <property type="project" value="TreeGrafter"/>
</dbReference>
<dbReference type="PANTHER" id="PTHR21396:SF2">
    <property type="entry name" value="LARGE RIBOSOMAL SUBUNIT PROTEIN ML43"/>
    <property type="match status" value="1"/>
</dbReference>
<evidence type="ECO:0000256" key="2">
    <source>
        <dbReference type="ARBA" id="ARBA00006073"/>
    </source>
</evidence>
<evidence type="ECO:0000313" key="7">
    <source>
        <dbReference type="EMBL" id="CAB4002725.1"/>
    </source>
</evidence>
<accession>A0A6S7HAA6</accession>
<evidence type="ECO:0000256" key="1">
    <source>
        <dbReference type="ARBA" id="ARBA00004173"/>
    </source>
</evidence>
<comment type="similarity">
    <text evidence="2">Belongs to the mitochondrion-specific ribosomal protein mL43 family.</text>
</comment>